<evidence type="ECO:0000313" key="1">
    <source>
        <dbReference type="EMBL" id="RKO62917.1"/>
    </source>
</evidence>
<dbReference type="AlphaFoldDB" id="A0A420VH57"/>
<comment type="caution">
    <text evidence="1">The sequence shown here is derived from an EMBL/GenBank/DDBJ whole genome shotgun (WGS) entry which is preliminary data.</text>
</comment>
<protein>
    <submittedName>
        <fullName evidence="1">Uncharacterized protein</fullName>
    </submittedName>
</protein>
<dbReference type="Proteomes" id="UP000286235">
    <property type="component" value="Unassembled WGS sequence"/>
</dbReference>
<evidence type="ECO:0000313" key="2">
    <source>
        <dbReference type="Proteomes" id="UP000286235"/>
    </source>
</evidence>
<name>A0A420VH57_9BACI</name>
<dbReference type="EMBL" id="AZRV01000011">
    <property type="protein sequence ID" value="RKO62917.1"/>
    <property type="molecule type" value="Genomic_DNA"/>
</dbReference>
<accession>A0A420VH57</accession>
<proteinExistence type="predicted"/>
<gene>
    <name evidence="1" type="ORF">Cdeb_00003</name>
</gene>
<reference evidence="1 2" key="1">
    <citation type="submission" date="2013-12" db="EMBL/GenBank/DDBJ databases">
        <title>Genome and proteome characterization of Caldibacillus debilis GB1 derived from a cellulolytic aero-tolerant co-culture.</title>
        <authorList>
            <person name="Wushke S.T."/>
            <person name="Zhang X."/>
            <person name="Fristensky B."/>
            <person name="Wilkins J.A."/>
            <person name="Levin D.B."/>
            <person name="Sparling R."/>
        </authorList>
    </citation>
    <scope>NUCLEOTIDE SEQUENCE [LARGE SCALE GENOMIC DNA]</scope>
    <source>
        <strain evidence="1 2">GB1</strain>
    </source>
</reference>
<sequence>MVNPVTYSIPMRNHWWFDTGIIGLYLVGKDMEEKYQNISLSFSDECQALNITYCTVDELKKFLTDCYEELARRHWNVSTKKQKEARELVIYDKEKDEFFLYPKRQPTPIPALFVKGRSWRADSIELKKLCRKNPQLAKRAKEFAERHKRKFYGKEEKLLFEPPVCHTKLEIMPVERGKKQICSVCGRNLKCVTVSQPAYLLFASENATVTFNSEVKQSNLICWECNLLGRFAVETALYKKNNNNKVYILQIYTPHLKKLNDLQGKMGVRSHVRELDEDYFFTNMIQKKDEPIAFINKPYEFLWAYYYKIFSWYLDYGQANQFDPFAEMLGMVLENAPVQLYLFEITDRGGNAGFSIDNFIVYDDSAYMFRLLHAMREQEINLKSFFFDLADRTTDKRENQTLYRERILRRILEKRSIILQVEQFAFHISRSGDTPNLKHILDFTVNYESLMSQTESERMGKMNAEQIKTAVNLGTQIVMNARDNMLSEKGGDLKKIKGDLYALRKTRTPTDFLNQLNTFQMRYGIIVSKELLEGMIEQVEFEHFKAYVVTSALNTFNRLMNNKNSQKGEMTDGEQTA</sequence>
<dbReference type="RefSeq" id="WP_120666702.1">
    <property type="nucleotide sequence ID" value="NZ_AZRV01000011.1"/>
</dbReference>
<keyword evidence="2" id="KW-1185">Reference proteome</keyword>
<organism evidence="1 2">
    <name type="scientific">Caldibacillus debilis GB1</name>
    <dbReference type="NCBI Taxonomy" id="1339248"/>
    <lineage>
        <taxon>Bacteria</taxon>
        <taxon>Bacillati</taxon>
        <taxon>Bacillota</taxon>
        <taxon>Bacilli</taxon>
        <taxon>Bacillales</taxon>
        <taxon>Bacillaceae</taxon>
        <taxon>Caldibacillus</taxon>
    </lineage>
</organism>